<proteinExistence type="predicted"/>
<gene>
    <name evidence="1" type="ORF">GGQ67_001841</name>
</gene>
<evidence type="ECO:0000313" key="2">
    <source>
        <dbReference type="Proteomes" id="UP000582090"/>
    </source>
</evidence>
<keyword evidence="2" id="KW-1185">Reference proteome</keyword>
<dbReference type="Proteomes" id="UP000582090">
    <property type="component" value="Unassembled WGS sequence"/>
</dbReference>
<name>A0A7W6CNA5_9HYPH</name>
<organism evidence="1 2">
    <name type="scientific">Rhizobium metallidurans</name>
    <dbReference type="NCBI Taxonomy" id="1265931"/>
    <lineage>
        <taxon>Bacteria</taxon>
        <taxon>Pseudomonadati</taxon>
        <taxon>Pseudomonadota</taxon>
        <taxon>Alphaproteobacteria</taxon>
        <taxon>Hyphomicrobiales</taxon>
        <taxon>Rhizobiaceae</taxon>
        <taxon>Rhizobium/Agrobacterium group</taxon>
        <taxon>Rhizobium</taxon>
    </lineage>
</organism>
<dbReference type="AlphaFoldDB" id="A0A7W6CNA5"/>
<sequence>MPQHAHENPGKDLRDRLGLELIVALAARTSEMLSMPVETCPINRCRRARACQRIAVKGCKLACVHTLPSEYTPCFSDYLGWAGMVCADARDGEHGAMFRLLDLLTPGLRGNTVSIARDCLVGNAPALACLDETLALIAEKAPSFLGHPREEAQATP</sequence>
<comment type="caution">
    <text evidence="1">The sequence shown here is derived from an EMBL/GenBank/DDBJ whole genome shotgun (WGS) entry which is preliminary data.</text>
</comment>
<reference evidence="1 2" key="1">
    <citation type="submission" date="2020-08" db="EMBL/GenBank/DDBJ databases">
        <title>Genomic Encyclopedia of Type Strains, Phase IV (KMG-IV): sequencing the most valuable type-strain genomes for metagenomic binning, comparative biology and taxonomic classification.</title>
        <authorList>
            <person name="Goeker M."/>
        </authorList>
    </citation>
    <scope>NUCLEOTIDE SEQUENCE [LARGE SCALE GENOMIC DNA]</scope>
    <source>
        <strain evidence="1 2">DSM 26575</strain>
    </source>
</reference>
<evidence type="ECO:0000313" key="1">
    <source>
        <dbReference type="EMBL" id="MBB3964202.1"/>
    </source>
</evidence>
<dbReference type="RefSeq" id="WP_183899830.1">
    <property type="nucleotide sequence ID" value="NZ_JACIDW010000003.1"/>
</dbReference>
<accession>A0A7W6CNA5</accession>
<dbReference type="EMBL" id="JACIDW010000003">
    <property type="protein sequence ID" value="MBB3964202.1"/>
    <property type="molecule type" value="Genomic_DNA"/>
</dbReference>
<protein>
    <submittedName>
        <fullName evidence="1">Uncharacterized protein</fullName>
    </submittedName>
</protein>